<dbReference type="InterPro" id="IPR041602">
    <property type="entry name" value="Quercetinase_C"/>
</dbReference>
<organism evidence="5 6">
    <name type="scientific">Parasphingorhabdus flavimaris</name>
    <dbReference type="NCBI Taxonomy" id="266812"/>
    <lineage>
        <taxon>Bacteria</taxon>
        <taxon>Pseudomonadati</taxon>
        <taxon>Pseudomonadota</taxon>
        <taxon>Alphaproteobacteria</taxon>
        <taxon>Sphingomonadales</taxon>
        <taxon>Sphingomonadaceae</taxon>
        <taxon>Parasphingorhabdus</taxon>
    </lineage>
</organism>
<evidence type="ECO:0000259" key="3">
    <source>
        <dbReference type="Pfam" id="PF02678"/>
    </source>
</evidence>
<reference evidence="5 6" key="1">
    <citation type="submission" date="2020-06" db="EMBL/GenBank/DDBJ databases">
        <authorList>
            <person name="Kim S.-J."/>
            <person name="Park S.-J."/>
        </authorList>
    </citation>
    <scope>NUCLEOTIDE SEQUENCE [LARGE SCALE GENOMIC DNA]</scope>
    <source>
        <strain evidence="5 6">SW-151</strain>
    </source>
</reference>
<dbReference type="InterPro" id="IPR012093">
    <property type="entry name" value="Pirin"/>
</dbReference>
<evidence type="ECO:0000313" key="6">
    <source>
        <dbReference type="Proteomes" id="UP000652427"/>
    </source>
</evidence>
<evidence type="ECO:0000313" key="5">
    <source>
        <dbReference type="EMBL" id="NVD29343.1"/>
    </source>
</evidence>
<dbReference type="Gene3D" id="2.60.120.10">
    <property type="entry name" value="Jelly Rolls"/>
    <property type="match status" value="2"/>
</dbReference>
<dbReference type="InterPro" id="IPR003829">
    <property type="entry name" value="Pirin_N_dom"/>
</dbReference>
<keyword evidence="6" id="KW-1185">Reference proteome</keyword>
<dbReference type="PANTHER" id="PTHR43212">
    <property type="entry name" value="QUERCETIN 2,3-DIOXYGENASE"/>
    <property type="match status" value="1"/>
</dbReference>
<dbReference type="Pfam" id="PF02678">
    <property type="entry name" value="Pirin"/>
    <property type="match status" value="1"/>
</dbReference>
<comment type="caution">
    <text evidence="5">The sequence shown here is derived from an EMBL/GenBank/DDBJ whole genome shotgun (WGS) entry which is preliminary data.</text>
</comment>
<comment type="similarity">
    <text evidence="1 2">Belongs to the pirin family.</text>
</comment>
<feature type="domain" description="Pirin N-terminal" evidence="3">
    <location>
        <begin position="11"/>
        <end position="118"/>
    </location>
</feature>
<dbReference type="EMBL" id="JABWMH010000005">
    <property type="protein sequence ID" value="NVD29343.1"/>
    <property type="molecule type" value="Genomic_DNA"/>
</dbReference>
<dbReference type="CDD" id="cd02910">
    <property type="entry name" value="cupin_Yhhw_N"/>
    <property type="match status" value="1"/>
</dbReference>
<dbReference type="InterPro" id="IPR011051">
    <property type="entry name" value="RmlC_Cupin_sf"/>
</dbReference>
<name>A0ABX2N6H9_9SPHN</name>
<dbReference type="Proteomes" id="UP000652427">
    <property type="component" value="Unassembled WGS sequence"/>
</dbReference>
<evidence type="ECO:0000256" key="1">
    <source>
        <dbReference type="ARBA" id="ARBA00008416"/>
    </source>
</evidence>
<dbReference type="InterPro" id="IPR014710">
    <property type="entry name" value="RmlC-like_jellyroll"/>
</dbReference>
<protein>
    <submittedName>
        <fullName evidence="5">Pirin family protein</fullName>
    </submittedName>
</protein>
<sequence>MIEKRTFKDLAHVNHEWLQARHHFSFGKYWDPARMGFGPIRVWNDDEIKPKTGFPMHGHQNMEIITYVREGAITHRDNMGNEGRTEAGDVQVMSAGTGVMHSEYNLEDEQTRLFQIWIEPRAPGGAPRWDAKAFPKGERAGQLEILASGFDEDISKGALKIGADARLYGATLSTGTRVEHRIADGAHVYLVGSAGQVEVNGEIVSARDSLAIRDISSLQIEAIEDAEFVFVEAWEPQN</sequence>
<accession>A0ABX2N6H9</accession>
<evidence type="ECO:0000256" key="2">
    <source>
        <dbReference type="RuleBase" id="RU003457"/>
    </source>
</evidence>
<gene>
    <name evidence="5" type="ORF">HUO14_15705</name>
</gene>
<dbReference type="PANTHER" id="PTHR43212:SF3">
    <property type="entry name" value="QUERCETIN 2,3-DIOXYGENASE"/>
    <property type="match status" value="1"/>
</dbReference>
<dbReference type="Pfam" id="PF17954">
    <property type="entry name" value="Pirin_C_2"/>
    <property type="match status" value="1"/>
</dbReference>
<feature type="domain" description="Quercetin 2,3-dioxygenase C-terminal cupin" evidence="4">
    <location>
        <begin position="155"/>
        <end position="232"/>
    </location>
</feature>
<dbReference type="PIRSF" id="PIRSF006232">
    <property type="entry name" value="Pirin"/>
    <property type="match status" value="1"/>
</dbReference>
<evidence type="ECO:0000259" key="4">
    <source>
        <dbReference type="Pfam" id="PF17954"/>
    </source>
</evidence>
<dbReference type="SUPFAM" id="SSF51182">
    <property type="entry name" value="RmlC-like cupins"/>
    <property type="match status" value="1"/>
</dbReference>
<dbReference type="RefSeq" id="WP_176280778.1">
    <property type="nucleotide sequence ID" value="NZ_JABWMH010000005.1"/>
</dbReference>
<proteinExistence type="inferred from homology"/>